<organism evidence="1 2">
    <name type="scientific">Racocetra persica</name>
    <dbReference type="NCBI Taxonomy" id="160502"/>
    <lineage>
        <taxon>Eukaryota</taxon>
        <taxon>Fungi</taxon>
        <taxon>Fungi incertae sedis</taxon>
        <taxon>Mucoromycota</taxon>
        <taxon>Glomeromycotina</taxon>
        <taxon>Glomeromycetes</taxon>
        <taxon>Diversisporales</taxon>
        <taxon>Gigasporaceae</taxon>
        <taxon>Racocetra</taxon>
    </lineage>
</organism>
<comment type="caution">
    <text evidence="1">The sequence shown here is derived from an EMBL/GenBank/DDBJ whole genome shotgun (WGS) entry which is preliminary data.</text>
</comment>
<gene>
    <name evidence="1" type="ORF">RPERSI_LOCUS33409</name>
</gene>
<reference evidence="1" key="1">
    <citation type="submission" date="2021-06" db="EMBL/GenBank/DDBJ databases">
        <authorList>
            <person name="Kallberg Y."/>
            <person name="Tangrot J."/>
            <person name="Rosling A."/>
        </authorList>
    </citation>
    <scope>NUCLEOTIDE SEQUENCE</scope>
    <source>
        <strain evidence="1">MA461A</strain>
    </source>
</reference>
<evidence type="ECO:0000313" key="2">
    <source>
        <dbReference type="Proteomes" id="UP000789920"/>
    </source>
</evidence>
<sequence>HEYERIITIDQKEFDTTGFGIDDLIDAYVQTVLSVIAIDKMCQKLFVNNEFNFELYRTLNSDDVLLNELLL</sequence>
<dbReference type="EMBL" id="CAJVQC010144473">
    <property type="protein sequence ID" value="CAG8844894.1"/>
    <property type="molecule type" value="Genomic_DNA"/>
</dbReference>
<name>A0ACA9SNW7_9GLOM</name>
<accession>A0ACA9SNW7</accession>
<protein>
    <submittedName>
        <fullName evidence="1">34594_t:CDS:1</fullName>
    </submittedName>
</protein>
<feature type="non-terminal residue" evidence="1">
    <location>
        <position position="1"/>
    </location>
</feature>
<evidence type="ECO:0000313" key="1">
    <source>
        <dbReference type="EMBL" id="CAG8844894.1"/>
    </source>
</evidence>
<dbReference type="Proteomes" id="UP000789920">
    <property type="component" value="Unassembled WGS sequence"/>
</dbReference>
<proteinExistence type="predicted"/>
<keyword evidence="2" id="KW-1185">Reference proteome</keyword>